<gene>
    <name evidence="7" type="ORF">ACFOOT_02665</name>
</gene>
<dbReference type="InterPro" id="IPR004090">
    <property type="entry name" value="Chemotax_Me-accpt_rcpt"/>
</dbReference>
<feature type="transmembrane region" description="Helical" evidence="4">
    <location>
        <begin position="26"/>
        <end position="46"/>
    </location>
</feature>
<reference evidence="8" key="1">
    <citation type="journal article" date="2019" name="Int. J. Syst. Evol. Microbiol.">
        <title>The Global Catalogue of Microorganisms (GCM) 10K type strain sequencing project: providing services to taxonomists for standard genome sequencing and annotation.</title>
        <authorList>
            <consortium name="The Broad Institute Genomics Platform"/>
            <consortium name="The Broad Institute Genome Sequencing Center for Infectious Disease"/>
            <person name="Wu L."/>
            <person name="Ma J."/>
        </authorList>
    </citation>
    <scope>NUCLEOTIDE SEQUENCE [LARGE SCALE GENOMIC DNA]</scope>
    <source>
        <strain evidence="8">KCTC 42224</strain>
    </source>
</reference>
<comment type="caution">
    <text evidence="7">The sequence shown here is derived from an EMBL/GenBank/DDBJ whole genome shotgun (WGS) entry which is preliminary data.</text>
</comment>
<dbReference type="SMART" id="SM00304">
    <property type="entry name" value="HAMP"/>
    <property type="match status" value="2"/>
</dbReference>
<dbReference type="Pfam" id="PF00015">
    <property type="entry name" value="MCPsignal"/>
    <property type="match status" value="1"/>
</dbReference>
<name>A0ABV7V278_9SPHN</name>
<evidence type="ECO:0000256" key="3">
    <source>
        <dbReference type="PROSITE-ProRule" id="PRU00284"/>
    </source>
</evidence>
<dbReference type="InterPro" id="IPR051310">
    <property type="entry name" value="MCP_chemotaxis"/>
</dbReference>
<evidence type="ECO:0000259" key="6">
    <source>
        <dbReference type="PROSITE" id="PS50885"/>
    </source>
</evidence>
<dbReference type="Gene3D" id="6.10.340.10">
    <property type="match status" value="1"/>
</dbReference>
<keyword evidence="8" id="KW-1185">Reference proteome</keyword>
<evidence type="ECO:0000259" key="5">
    <source>
        <dbReference type="PROSITE" id="PS50111"/>
    </source>
</evidence>
<dbReference type="CDD" id="cd11386">
    <property type="entry name" value="MCP_signal"/>
    <property type="match status" value="1"/>
</dbReference>
<feature type="domain" description="Methyl-accepting transducer" evidence="5">
    <location>
        <begin position="320"/>
        <end position="549"/>
    </location>
</feature>
<keyword evidence="4" id="KW-1133">Transmembrane helix</keyword>
<evidence type="ECO:0000256" key="1">
    <source>
        <dbReference type="ARBA" id="ARBA00022500"/>
    </source>
</evidence>
<feature type="domain" description="HAMP" evidence="6">
    <location>
        <begin position="208"/>
        <end position="261"/>
    </location>
</feature>
<dbReference type="InterPro" id="IPR003660">
    <property type="entry name" value="HAMP_dom"/>
</dbReference>
<dbReference type="PANTHER" id="PTHR43531:SF11">
    <property type="entry name" value="METHYL-ACCEPTING CHEMOTAXIS PROTEIN 3"/>
    <property type="match status" value="1"/>
</dbReference>
<dbReference type="EMBL" id="JBHRYE010000006">
    <property type="protein sequence ID" value="MFC3670318.1"/>
    <property type="molecule type" value="Genomic_DNA"/>
</dbReference>
<keyword evidence="1" id="KW-0145">Chemotaxis</keyword>
<keyword evidence="4" id="KW-0812">Transmembrane</keyword>
<feature type="domain" description="HAMP" evidence="6">
    <location>
        <begin position="270"/>
        <end position="315"/>
    </location>
</feature>
<dbReference type="RefSeq" id="WP_191325391.1">
    <property type="nucleotide sequence ID" value="NZ_BMZP01000017.1"/>
</dbReference>
<accession>A0ABV7V278</accession>
<dbReference type="SUPFAM" id="SSF158472">
    <property type="entry name" value="HAMP domain-like"/>
    <property type="match status" value="1"/>
</dbReference>
<dbReference type="Proteomes" id="UP001595683">
    <property type="component" value="Unassembled WGS sequence"/>
</dbReference>
<dbReference type="PROSITE" id="PS50111">
    <property type="entry name" value="CHEMOTAXIS_TRANSDUC_2"/>
    <property type="match status" value="1"/>
</dbReference>
<dbReference type="PRINTS" id="PR00260">
    <property type="entry name" value="CHEMTRNSDUCR"/>
</dbReference>
<organism evidence="7 8">
    <name type="scientific">Novosphingobium pokkalii</name>
    <dbReference type="NCBI Taxonomy" id="1770194"/>
    <lineage>
        <taxon>Bacteria</taxon>
        <taxon>Pseudomonadati</taxon>
        <taxon>Pseudomonadota</taxon>
        <taxon>Alphaproteobacteria</taxon>
        <taxon>Sphingomonadales</taxon>
        <taxon>Sphingomonadaceae</taxon>
        <taxon>Novosphingobium</taxon>
    </lineage>
</organism>
<comment type="similarity">
    <text evidence="2">Belongs to the methyl-accepting chemotaxis (MCP) protein family.</text>
</comment>
<evidence type="ECO:0000313" key="8">
    <source>
        <dbReference type="Proteomes" id="UP001595683"/>
    </source>
</evidence>
<dbReference type="SUPFAM" id="SSF58104">
    <property type="entry name" value="Methyl-accepting chemotaxis protein (MCP) signaling domain"/>
    <property type="match status" value="1"/>
</dbReference>
<keyword evidence="3" id="KW-0807">Transducer</keyword>
<protein>
    <submittedName>
        <fullName evidence="7">Methyl-accepting chemotaxis protein</fullName>
    </submittedName>
</protein>
<sequence>MAWTGARLGSLEDKSIDARLNIQARAAIISAVVMFATIITSSLLALDRQKQAHVYAQQALRAAMLEKDFTSLARDVFRHAAINTADSRKDVDGNIGDMKDSMTAAKAELDDSEDAVVDEVAGKFDRYVALVNQAFANGQVDHATLKQAEHMGDEIDDTIEKIRNPVIAKAAAVDAQQTMLAWVTLAVTGAISGLIGAFSFLLARRVRRSISGELGELASTIGRITDGHYNTMVPFGDRADDIGQLARAAVNLRETSKAREEADHEMRTLVNAMVSALDRLAQGDLTVTMPEVSPAFAKLRTDFNGAVKALHDAISSVSMAAAAIENGAREIDAASHDLSLRSEAQAADLSAAAAKLGEVTGTVKDTASSATEAAGVVSTAVREAGEGGQTIREAVSAMGNIEKASDEISQIISVIDGITFQTNLLALNAGVEAARAGEAGKGFAVVASEVRALAQRSSDAASQIRSLIESSGREVSGGVQLVRRAGEAFGAIGQRIAQITALVERIREGSEHQSQSLGTINVAVAGMDRTTQQNAAMVEEATAAAKSLATEARQLTDLVDRFAIANRAGAYRPAAQPARSAPVSHAVHGNLALVHADDDFSAF</sequence>
<keyword evidence="4" id="KW-0472">Membrane</keyword>
<feature type="transmembrane region" description="Helical" evidence="4">
    <location>
        <begin position="179"/>
        <end position="203"/>
    </location>
</feature>
<dbReference type="PANTHER" id="PTHR43531">
    <property type="entry name" value="PROTEIN ICFG"/>
    <property type="match status" value="1"/>
</dbReference>
<proteinExistence type="inferred from homology"/>
<dbReference type="Gene3D" id="1.10.287.950">
    <property type="entry name" value="Methyl-accepting chemotaxis protein"/>
    <property type="match status" value="1"/>
</dbReference>
<dbReference type="InterPro" id="IPR004089">
    <property type="entry name" value="MCPsignal_dom"/>
</dbReference>
<dbReference type="Pfam" id="PF00672">
    <property type="entry name" value="HAMP"/>
    <property type="match status" value="1"/>
</dbReference>
<evidence type="ECO:0000256" key="2">
    <source>
        <dbReference type="ARBA" id="ARBA00029447"/>
    </source>
</evidence>
<evidence type="ECO:0000313" key="7">
    <source>
        <dbReference type="EMBL" id="MFC3670318.1"/>
    </source>
</evidence>
<evidence type="ECO:0000256" key="4">
    <source>
        <dbReference type="SAM" id="Phobius"/>
    </source>
</evidence>
<dbReference type="PROSITE" id="PS50885">
    <property type="entry name" value="HAMP"/>
    <property type="match status" value="2"/>
</dbReference>
<dbReference type="SMART" id="SM00283">
    <property type="entry name" value="MA"/>
    <property type="match status" value="1"/>
</dbReference>